<dbReference type="InterPro" id="IPR000909">
    <property type="entry name" value="PLipase_C_PInositol-sp_X_dom"/>
</dbReference>
<keyword evidence="3" id="KW-1185">Reference proteome</keyword>
<dbReference type="InterPro" id="IPR051057">
    <property type="entry name" value="PI-PLC_domain"/>
</dbReference>
<reference evidence="2" key="2">
    <citation type="submission" date="2025-08" db="UniProtKB">
        <authorList>
            <consortium name="Ensembl"/>
        </authorList>
    </citation>
    <scope>IDENTIFICATION</scope>
</reference>
<dbReference type="Proteomes" id="UP000265140">
    <property type="component" value="Chromosome 14"/>
</dbReference>
<evidence type="ECO:0000259" key="1">
    <source>
        <dbReference type="SMART" id="SM00148"/>
    </source>
</evidence>
<name>A0AAY5K0Y6_ESOLU</name>
<dbReference type="GeneTree" id="ENSGT00390000010118"/>
<proteinExistence type="predicted"/>
<dbReference type="RefSeq" id="XP_034152956.1">
    <property type="nucleotide sequence ID" value="XM_034297065.1"/>
</dbReference>
<reference evidence="2" key="3">
    <citation type="submission" date="2025-09" db="UniProtKB">
        <authorList>
            <consortium name="Ensembl"/>
        </authorList>
    </citation>
    <scope>IDENTIFICATION</scope>
</reference>
<dbReference type="AlphaFoldDB" id="A0AAY5K0Y6"/>
<sequence>MFLHILTSVTMRTTEKCLLAHFYISVLFVVGFCQGKDFFSDNALQLPESYKIAWMEAIDDHKFISDITIPGTHDTMARHGGPEAECQAWDLEDQLNAGIRYLDLHLFALKGHLYVMHGIVYEHKSFNEVLKTIKDFLLEFKSETVLISVKSALFGKATVLELVGKIINDDKDVWVKPDMPTMGKARGKVIFVQAPSFKLGVPLLETDNQGDYKVHHIAAKEKKIATHLSEASGQCGKDAVVLSSSSGTGFGTLIGMFLTPKKVAKEINPWLDKHLRQLSDNHKCFGVIAMDFPGFDLIQTIIKLNLHFPIPSKLKF</sequence>
<dbReference type="InterPro" id="IPR017946">
    <property type="entry name" value="PLC-like_Pdiesterase_TIM-brl"/>
</dbReference>
<dbReference type="SUPFAM" id="SSF51695">
    <property type="entry name" value="PLC-like phosphodiesterases"/>
    <property type="match status" value="1"/>
</dbReference>
<dbReference type="GeneID" id="109616622"/>
<reference evidence="2 3" key="1">
    <citation type="submission" date="2020-02" db="EMBL/GenBank/DDBJ databases">
        <title>Esox lucius (northern pike) genome, fEsoLuc1, primary haplotype.</title>
        <authorList>
            <person name="Myers G."/>
            <person name="Karagic N."/>
            <person name="Meyer A."/>
            <person name="Pippel M."/>
            <person name="Reichard M."/>
            <person name="Winkler S."/>
            <person name="Tracey A."/>
            <person name="Sims Y."/>
            <person name="Howe K."/>
            <person name="Rhie A."/>
            <person name="Formenti G."/>
            <person name="Durbin R."/>
            <person name="Fedrigo O."/>
            <person name="Jarvis E.D."/>
        </authorList>
    </citation>
    <scope>NUCLEOTIDE SEQUENCE [LARGE SCALE GENOMIC DNA]</scope>
</reference>
<dbReference type="PROSITE" id="PS50007">
    <property type="entry name" value="PIPLC_X_DOMAIN"/>
    <property type="match status" value="1"/>
</dbReference>
<evidence type="ECO:0000313" key="3">
    <source>
        <dbReference type="Proteomes" id="UP000265140"/>
    </source>
</evidence>
<dbReference type="GO" id="GO:0008081">
    <property type="term" value="F:phosphoric diester hydrolase activity"/>
    <property type="evidence" value="ECO:0007669"/>
    <property type="project" value="InterPro"/>
</dbReference>
<dbReference type="Ensembl" id="ENSELUT00000106653.1">
    <property type="protein sequence ID" value="ENSELUP00000082714.1"/>
    <property type="gene ID" value="ENSELUG00000035441.1"/>
</dbReference>
<dbReference type="GO" id="GO:0006629">
    <property type="term" value="P:lipid metabolic process"/>
    <property type="evidence" value="ECO:0007669"/>
    <property type="project" value="InterPro"/>
</dbReference>
<evidence type="ECO:0000313" key="2">
    <source>
        <dbReference type="Ensembl" id="ENSELUP00000082714.1"/>
    </source>
</evidence>
<accession>A0AAY5K0Y6</accession>
<feature type="domain" description="Phosphatidylinositol-specific phospholipase C X" evidence="1">
    <location>
        <begin position="58"/>
        <end position="194"/>
    </location>
</feature>
<dbReference type="Gene3D" id="3.20.20.190">
    <property type="entry name" value="Phosphatidylinositol (PI) phosphodiesterase"/>
    <property type="match status" value="1"/>
</dbReference>
<dbReference type="PANTHER" id="PTHR13593:SF147">
    <property type="entry name" value="1-PHOSPHATIDYLINOSITOL PHOSPHODIESTERASE-LIKE-RELATED"/>
    <property type="match status" value="1"/>
</dbReference>
<dbReference type="PANTHER" id="PTHR13593">
    <property type="match status" value="1"/>
</dbReference>
<protein>
    <recommendedName>
        <fullName evidence="1">Phosphatidylinositol-specific phospholipase C X domain-containing protein</fullName>
    </recommendedName>
</protein>
<dbReference type="Pfam" id="PF00388">
    <property type="entry name" value="PI-PLC-X"/>
    <property type="match status" value="1"/>
</dbReference>
<organism evidence="2 3">
    <name type="scientific">Esox lucius</name>
    <name type="common">Northern pike</name>
    <dbReference type="NCBI Taxonomy" id="8010"/>
    <lineage>
        <taxon>Eukaryota</taxon>
        <taxon>Metazoa</taxon>
        <taxon>Chordata</taxon>
        <taxon>Craniata</taxon>
        <taxon>Vertebrata</taxon>
        <taxon>Euteleostomi</taxon>
        <taxon>Actinopterygii</taxon>
        <taxon>Neopterygii</taxon>
        <taxon>Teleostei</taxon>
        <taxon>Protacanthopterygii</taxon>
        <taxon>Esociformes</taxon>
        <taxon>Esocidae</taxon>
        <taxon>Esox</taxon>
    </lineage>
</organism>
<dbReference type="SMART" id="SM00148">
    <property type="entry name" value="PLCXc"/>
    <property type="match status" value="1"/>
</dbReference>